<accession>A0AB39UCJ4</accession>
<keyword evidence="2 8" id="KW-0813">Transport</keyword>
<evidence type="ECO:0000256" key="1">
    <source>
        <dbReference type="ARBA" id="ARBA00004429"/>
    </source>
</evidence>
<feature type="transmembrane region" description="Helical" evidence="8">
    <location>
        <begin position="197"/>
        <end position="216"/>
    </location>
</feature>
<evidence type="ECO:0000256" key="3">
    <source>
        <dbReference type="ARBA" id="ARBA00022475"/>
    </source>
</evidence>
<proteinExistence type="inferred from homology"/>
<reference evidence="10" key="1">
    <citation type="submission" date="2023-07" db="EMBL/GenBank/DDBJ databases">
        <title>Bifidobacterium aquikefiriaerophilum sp. nov. and Bifidobacterium eccum sp. nov., isolated from water kefir.</title>
        <authorList>
            <person name="Breselge S."/>
            <person name="Bellassi P."/>
            <person name="Barcenilla C."/>
            <person name="Alvarez-Ordonez A."/>
            <person name="Morelli L."/>
            <person name="Cotter P.D."/>
        </authorList>
    </citation>
    <scope>NUCLEOTIDE SEQUENCE</scope>
    <source>
        <strain evidence="12">WK012_4_13</strain>
        <strain evidence="11">WK013_4_14</strain>
        <strain evidence="10">WK048_4_13</strain>
    </source>
</reference>
<comment type="subcellular location">
    <subcellularLocation>
        <location evidence="1">Cell inner membrane</location>
        <topology evidence="1">Multi-pass membrane protein</topology>
    </subcellularLocation>
    <subcellularLocation>
        <location evidence="8">Cell membrane</location>
        <topology evidence="8">Multi-pass membrane protein</topology>
    </subcellularLocation>
</comment>
<dbReference type="PANTHER" id="PTHR43357:SF4">
    <property type="entry name" value="INNER MEMBRANE ABC TRANSPORTER PERMEASE PROTEIN YDCV"/>
    <property type="match status" value="1"/>
</dbReference>
<dbReference type="AlphaFoldDB" id="A0AB39UCJ4"/>
<dbReference type="CDD" id="cd06261">
    <property type="entry name" value="TM_PBP2"/>
    <property type="match status" value="1"/>
</dbReference>
<keyword evidence="4" id="KW-0997">Cell inner membrane</keyword>
<evidence type="ECO:0000313" key="11">
    <source>
        <dbReference type="EMBL" id="XDS48471.1"/>
    </source>
</evidence>
<evidence type="ECO:0000313" key="10">
    <source>
        <dbReference type="EMBL" id="XDS46822.1"/>
    </source>
</evidence>
<keyword evidence="6 8" id="KW-1133">Transmembrane helix</keyword>
<feature type="transmembrane region" description="Helical" evidence="8">
    <location>
        <begin position="255"/>
        <end position="277"/>
    </location>
</feature>
<dbReference type="GO" id="GO:0005886">
    <property type="term" value="C:plasma membrane"/>
    <property type="evidence" value="ECO:0007669"/>
    <property type="project" value="UniProtKB-SubCell"/>
</dbReference>
<dbReference type="EMBL" id="CP129683">
    <property type="protein sequence ID" value="XDS49798.1"/>
    <property type="molecule type" value="Genomic_DNA"/>
</dbReference>
<dbReference type="KEGG" id="bfk:QN062_05095"/>
<dbReference type="Pfam" id="PF00528">
    <property type="entry name" value="BPD_transp_1"/>
    <property type="match status" value="1"/>
</dbReference>
<dbReference type="SUPFAM" id="SSF161098">
    <property type="entry name" value="MetI-like"/>
    <property type="match status" value="1"/>
</dbReference>
<keyword evidence="7 8" id="KW-0472">Membrane</keyword>
<name>A0AB39UCJ4_9BIFI</name>
<dbReference type="PROSITE" id="PS50928">
    <property type="entry name" value="ABC_TM1"/>
    <property type="match status" value="1"/>
</dbReference>
<keyword evidence="3" id="KW-1003">Cell membrane</keyword>
<evidence type="ECO:0000256" key="5">
    <source>
        <dbReference type="ARBA" id="ARBA00022692"/>
    </source>
</evidence>
<feature type="transmembrane region" description="Helical" evidence="8">
    <location>
        <begin position="161"/>
        <end position="185"/>
    </location>
</feature>
<feature type="transmembrane region" description="Helical" evidence="8">
    <location>
        <begin position="297"/>
        <end position="318"/>
    </location>
</feature>
<dbReference type="Gene3D" id="1.10.3720.10">
    <property type="entry name" value="MetI-like"/>
    <property type="match status" value="1"/>
</dbReference>
<dbReference type="EMBL" id="CP129675">
    <property type="protein sequence ID" value="XDS46822.1"/>
    <property type="molecule type" value="Genomic_DNA"/>
</dbReference>
<sequence length="328" mass="35945">MAVKPVAHAIAQKSSCPVRNESDHAAERDVSGAGAATLVPTGRNDRQKLGRDVPRLRARRLRQQNIIKFVIIALTLLFLLVPLLAMLLFTVRQPLSGQWSFSAWHAIFTGNGDDLGTDMTVLWQGVRISLALCLITVAIMLVLLLPVMVMTYLNSPMLATVVEWVSTLPLTIPAIVLVVGLAPIYRWLSADLLSTNPIWLCFAYVILVMPFAYRALAVGMKSIDLRTLVEASRSLGASWSRVFFRVLIPNLWQSILSASFISLAVVLGEYTVASLLGRVNLQVALYQLGQSNSQISTAMALLALLFGIVLLVVLDIIADSIRNRRNAS</sequence>
<evidence type="ECO:0000256" key="7">
    <source>
        <dbReference type="ARBA" id="ARBA00023136"/>
    </source>
</evidence>
<evidence type="ECO:0000256" key="8">
    <source>
        <dbReference type="RuleBase" id="RU363032"/>
    </source>
</evidence>
<evidence type="ECO:0000256" key="2">
    <source>
        <dbReference type="ARBA" id="ARBA00022448"/>
    </source>
</evidence>
<feature type="transmembrane region" description="Helical" evidence="8">
    <location>
        <begin position="66"/>
        <end position="89"/>
    </location>
</feature>
<keyword evidence="5 8" id="KW-0812">Transmembrane</keyword>
<dbReference type="RefSeq" id="WP_369340771.1">
    <property type="nucleotide sequence ID" value="NZ_CP129675.1"/>
</dbReference>
<protein>
    <submittedName>
        <fullName evidence="10">ABC transporter permease subunit</fullName>
    </submittedName>
</protein>
<feature type="transmembrane region" description="Helical" evidence="8">
    <location>
        <begin position="128"/>
        <end position="149"/>
    </location>
</feature>
<comment type="similarity">
    <text evidence="8">Belongs to the binding-protein-dependent transport system permease family.</text>
</comment>
<dbReference type="EMBL" id="CP129682">
    <property type="protein sequence ID" value="XDS48471.1"/>
    <property type="molecule type" value="Genomic_DNA"/>
</dbReference>
<evidence type="ECO:0000313" key="12">
    <source>
        <dbReference type="EMBL" id="XDS49798.1"/>
    </source>
</evidence>
<evidence type="ECO:0000259" key="9">
    <source>
        <dbReference type="PROSITE" id="PS50928"/>
    </source>
</evidence>
<evidence type="ECO:0000256" key="6">
    <source>
        <dbReference type="ARBA" id="ARBA00022989"/>
    </source>
</evidence>
<dbReference type="InterPro" id="IPR035906">
    <property type="entry name" value="MetI-like_sf"/>
</dbReference>
<dbReference type="PANTHER" id="PTHR43357">
    <property type="entry name" value="INNER MEMBRANE ABC TRANSPORTER PERMEASE PROTEIN YDCV"/>
    <property type="match status" value="1"/>
</dbReference>
<evidence type="ECO:0000256" key="4">
    <source>
        <dbReference type="ARBA" id="ARBA00022519"/>
    </source>
</evidence>
<dbReference type="InterPro" id="IPR000515">
    <property type="entry name" value="MetI-like"/>
</dbReference>
<gene>
    <name evidence="12" type="ORF">QN062_05095</name>
    <name evidence="11" type="ORF">QN216_09110</name>
    <name evidence="10" type="ORF">QN217_01355</name>
</gene>
<organism evidence="10">
    <name type="scientific">Bifidobacterium fermentum</name>
    <dbReference type="NCBI Taxonomy" id="3059035"/>
    <lineage>
        <taxon>Bacteria</taxon>
        <taxon>Bacillati</taxon>
        <taxon>Actinomycetota</taxon>
        <taxon>Actinomycetes</taxon>
        <taxon>Bifidobacteriales</taxon>
        <taxon>Bifidobacteriaceae</taxon>
        <taxon>Bifidobacterium</taxon>
    </lineage>
</organism>
<feature type="domain" description="ABC transmembrane type-1" evidence="9">
    <location>
        <begin position="126"/>
        <end position="314"/>
    </location>
</feature>
<dbReference type="GO" id="GO:0055085">
    <property type="term" value="P:transmembrane transport"/>
    <property type="evidence" value="ECO:0007669"/>
    <property type="project" value="InterPro"/>
</dbReference>